<sequence length="781" mass="87111">MDIVDCRNYLSLNEALNLVGALAEAYYTKNYEQVIHHRLMPSSSKQAQLGGYSMKRSKTKHSLQSAFESSYIGNTAKLFIDTLARELQSSGMGKSRMVAEAGNMVFTIPINIREALLAGRIAYPPPDANVRRFFFNRQRQSDKEQRANYMIFLQVLFTQVEEIVATHFEHTDRSKLALAWATYLKEGEDVVRVGRNRIKLYESVINRVNKATQNLQLDQWSLYRLEASMRASCDRLVQAIRPGRPDGTNRCFVYFDEAHSLIEAVQQTNEQHEQSQYQNLGTVLASLVDYDIFFIFLSTNSRLEGFAPPPASHPADRATIGSKLITPFTEMPFDIYEETVLDKVKTLTLESVAKTEVIVGFGRPLWYTYHKTSPEKDMFDFAVGKLTASGIVDREEDALLAILGVRIGVAFNETNHATYSVQSRLVESHLRVVYSIPEHRGYMHTGAPSEPILAEVAARYLNAPGSGRGGIAAIGPRRLSEALKKGFLARGERGKMAGRLLVTSAYERALNIDLSQRAHPLYHRPTPVMDFLFALFHPDHHTLVKEAKPVTVLGDSLSLGEAFSEAYVFFSHFALAEDAKMLSSPGLAIALVRGMALYARDGQESIDGVIPVHMGPITSPISPSTTSAINLQFKNRPTALECNVKRSITVPDPNVPAISIVFELGVTGRHPTPVAITNKTPRNARSTGNVLHHNDRHYQILAKGCDSATFKVISTTEEPQYKTILGAGTILQDFHRRGSQDNIDALLRMKPVFSVAREQERYNKRWLANSARLPLDPGVDS</sequence>
<name>M5CAG0_THACB</name>
<reference evidence="1 2" key="1">
    <citation type="journal article" date="2013" name="J. Biotechnol.">
        <title>Establishment and interpretation of the genome sequence of the phytopathogenic fungus Rhizoctonia solani AG1-IB isolate 7/3/14.</title>
        <authorList>
            <person name="Wibberg D.W."/>
            <person name="Jelonek L.J."/>
            <person name="Rupp O.R."/>
            <person name="Hennig M.H."/>
            <person name="Eikmeyer F.E."/>
            <person name="Goesmann A.G."/>
            <person name="Hartmann A.H."/>
            <person name="Borriss R.B."/>
            <person name="Grosch R.G."/>
            <person name="Puehler A.P."/>
            <person name="Schlueter A.S."/>
        </authorList>
    </citation>
    <scope>NUCLEOTIDE SEQUENCE [LARGE SCALE GENOMIC DNA]</scope>
    <source>
        <strain evidence="2">AG1-IB / isolate 7/3/14</strain>
    </source>
</reference>
<organism evidence="1 2">
    <name type="scientific">Thanatephorus cucumeris (strain AG1-IB / isolate 7/3/14)</name>
    <name type="common">Lettuce bottom rot fungus</name>
    <name type="synonym">Rhizoctonia solani</name>
    <dbReference type="NCBI Taxonomy" id="1108050"/>
    <lineage>
        <taxon>Eukaryota</taxon>
        <taxon>Fungi</taxon>
        <taxon>Dikarya</taxon>
        <taxon>Basidiomycota</taxon>
        <taxon>Agaricomycotina</taxon>
        <taxon>Agaricomycetes</taxon>
        <taxon>Cantharellales</taxon>
        <taxon>Ceratobasidiaceae</taxon>
        <taxon>Rhizoctonia</taxon>
        <taxon>Rhizoctonia solani AG-1</taxon>
    </lineage>
</organism>
<proteinExistence type="predicted"/>
<dbReference type="AlphaFoldDB" id="M5CAG0"/>
<accession>M5CAG0</accession>
<comment type="caution">
    <text evidence="1">The sequence shown here is derived from an EMBL/GenBank/DDBJ whole genome shotgun (WGS) entry which is preliminary data.</text>
</comment>
<evidence type="ECO:0000313" key="1">
    <source>
        <dbReference type="EMBL" id="CCO36988.1"/>
    </source>
</evidence>
<gene>
    <name evidence="1" type="ORF">BN14_11138</name>
</gene>
<dbReference type="PANTHER" id="PTHR33266:SF1">
    <property type="entry name" value="F-BOX DOMAIN-CONTAINING PROTEIN"/>
    <property type="match status" value="1"/>
</dbReference>
<dbReference type="PANTHER" id="PTHR33266">
    <property type="entry name" value="CHROMOSOME 15, WHOLE GENOME SHOTGUN SEQUENCE"/>
    <property type="match status" value="1"/>
</dbReference>
<dbReference type="Proteomes" id="UP000012065">
    <property type="component" value="Unassembled WGS sequence"/>
</dbReference>
<dbReference type="EMBL" id="CAOJ01016627">
    <property type="protein sequence ID" value="CCO36988.1"/>
    <property type="molecule type" value="Genomic_DNA"/>
</dbReference>
<protein>
    <submittedName>
        <fullName evidence="1">Uncharacterized protein</fullName>
    </submittedName>
</protein>
<dbReference type="HOGENOM" id="CLU_009568_1_0_1"/>
<evidence type="ECO:0000313" key="2">
    <source>
        <dbReference type="Proteomes" id="UP000012065"/>
    </source>
</evidence>